<dbReference type="InterPro" id="IPR001650">
    <property type="entry name" value="Helicase_C-like"/>
</dbReference>
<feature type="domain" description="Helicase ATP-binding" evidence="2">
    <location>
        <begin position="65"/>
        <end position="233"/>
    </location>
</feature>
<keyword evidence="4" id="KW-1185">Reference proteome</keyword>
<dbReference type="PANTHER" id="PTHR45766:SF6">
    <property type="entry name" value="SWI_SNF-RELATED MATRIX-ASSOCIATED ACTIN-DEPENDENT REGULATOR OF CHROMATIN SUBFAMILY A-LIKE PROTEIN 1"/>
    <property type="match status" value="1"/>
</dbReference>
<dbReference type="GO" id="GO:0016787">
    <property type="term" value="F:hydrolase activity"/>
    <property type="evidence" value="ECO:0007669"/>
    <property type="project" value="UniProtKB-KW"/>
</dbReference>
<dbReference type="Proteomes" id="UP000070263">
    <property type="component" value="Unassembled WGS sequence"/>
</dbReference>
<evidence type="ECO:0000313" key="3">
    <source>
        <dbReference type="EMBL" id="KXB05863.1"/>
    </source>
</evidence>
<dbReference type="GO" id="GO:0006281">
    <property type="term" value="P:DNA repair"/>
    <property type="evidence" value="ECO:0007669"/>
    <property type="project" value="TreeGrafter"/>
</dbReference>
<dbReference type="AlphaFoldDB" id="A0A133VHD4"/>
<dbReference type="SUPFAM" id="SSF52540">
    <property type="entry name" value="P-loop containing nucleoside triphosphate hydrolases"/>
    <property type="match status" value="2"/>
</dbReference>
<name>A0A133VHD4_9EURY</name>
<accession>A0A133VHD4</accession>
<proteinExistence type="predicted"/>
<dbReference type="InterPro" id="IPR000330">
    <property type="entry name" value="SNF2_N"/>
</dbReference>
<evidence type="ECO:0000256" key="1">
    <source>
        <dbReference type="ARBA" id="ARBA00022801"/>
    </source>
</evidence>
<dbReference type="Pfam" id="PF00271">
    <property type="entry name" value="Helicase_C"/>
    <property type="match status" value="1"/>
</dbReference>
<reference evidence="3 4" key="1">
    <citation type="journal article" date="2016" name="Sci. Rep.">
        <title>Metabolic traits of an uncultured archaeal lineage -MSBL1- from brine pools of the Red Sea.</title>
        <authorList>
            <person name="Mwirichia R."/>
            <person name="Alam I."/>
            <person name="Rashid M."/>
            <person name="Vinu M."/>
            <person name="Ba-Alawi W."/>
            <person name="Anthony Kamau A."/>
            <person name="Kamanda Ngugi D."/>
            <person name="Goker M."/>
            <person name="Klenk H.P."/>
            <person name="Bajic V."/>
            <person name="Stingl U."/>
        </authorList>
    </citation>
    <scope>NUCLEOTIDE SEQUENCE [LARGE SCALE GENOMIC DNA]</scope>
    <source>
        <strain evidence="3">SCGC-AAA382A20</strain>
    </source>
</reference>
<dbReference type="Pfam" id="PF00176">
    <property type="entry name" value="SNF2-rel_dom"/>
    <property type="match status" value="1"/>
</dbReference>
<dbReference type="InterPro" id="IPR027417">
    <property type="entry name" value="P-loop_NTPase"/>
</dbReference>
<dbReference type="Gene3D" id="3.40.50.10810">
    <property type="entry name" value="Tandem AAA-ATPase domain"/>
    <property type="match status" value="1"/>
</dbReference>
<dbReference type="GO" id="GO:0031297">
    <property type="term" value="P:replication fork processing"/>
    <property type="evidence" value="ECO:0007669"/>
    <property type="project" value="TreeGrafter"/>
</dbReference>
<gene>
    <name evidence="3" type="ORF">AKJ51_04610</name>
</gene>
<sequence>IPTAKWDSKKRVWKYRVSPEIYHKIKKRFNIGNGWMNEFLPHPNPEPIEIPNIKTEPWNHQRKGYSFALNNHCCMLAYDMGTGKTLIGVALARNLPDVKFTLVVCPKAVIPTWEEETKKHIADNELTPLGLYDGSVAERMEALKSYRNRGGRLIASINYEAIINKSLKDHLYDNPPDMLILDESHRAKSPGGKQSWMLTHLAKRVRRRYGLTGTPIPNNVMDLYAQFRIIDPGVFGTSFDNYKYKYGVWGGFEGRQFLKPKNQDLLKKKFHKSALVVKTDDVLDLPDLIETKRYCTLDNTSVKHYNEIKNKLITMLEKEKQVDGIVSIDNALVKIIRMQQIVSGFIKDDDGNIHDLNNIKQKLFKDVLMDLPKEQLVVFCRFHEDMDKVKEVIKDNDRNYYELSGRMDNRNEWNNDEQGVLGVQYQAGSEGVEFTASRYVIYYTPTYSYGQYKQSYRRLLRPGQNDNVEAIFLLARSSIDLQVIQALQRKENAVEYIVNEFVPDTNVNFNSKSLK</sequence>
<dbReference type="InterPro" id="IPR014001">
    <property type="entry name" value="Helicase_ATP-bd"/>
</dbReference>
<evidence type="ECO:0000259" key="2">
    <source>
        <dbReference type="PROSITE" id="PS51192"/>
    </source>
</evidence>
<protein>
    <recommendedName>
        <fullName evidence="2">Helicase ATP-binding domain-containing protein</fullName>
    </recommendedName>
</protein>
<evidence type="ECO:0000313" key="4">
    <source>
        <dbReference type="Proteomes" id="UP000070263"/>
    </source>
</evidence>
<dbReference type="InterPro" id="IPR038718">
    <property type="entry name" value="SNF2-like_sf"/>
</dbReference>
<dbReference type="GO" id="GO:0140097">
    <property type="term" value="F:catalytic activity, acting on DNA"/>
    <property type="evidence" value="ECO:0007669"/>
    <property type="project" value="UniProtKB-ARBA"/>
</dbReference>
<dbReference type="EMBL" id="LHYE01000072">
    <property type="protein sequence ID" value="KXB05863.1"/>
    <property type="molecule type" value="Genomic_DNA"/>
</dbReference>
<dbReference type="GO" id="GO:0005524">
    <property type="term" value="F:ATP binding"/>
    <property type="evidence" value="ECO:0007669"/>
    <property type="project" value="InterPro"/>
</dbReference>
<dbReference type="Gene3D" id="3.40.50.300">
    <property type="entry name" value="P-loop containing nucleotide triphosphate hydrolases"/>
    <property type="match status" value="1"/>
</dbReference>
<dbReference type="PANTHER" id="PTHR45766">
    <property type="entry name" value="DNA ANNEALING HELICASE AND ENDONUCLEASE ZRANB3 FAMILY MEMBER"/>
    <property type="match status" value="1"/>
</dbReference>
<feature type="non-terminal residue" evidence="3">
    <location>
        <position position="1"/>
    </location>
</feature>
<dbReference type="PROSITE" id="PS51192">
    <property type="entry name" value="HELICASE_ATP_BIND_1"/>
    <property type="match status" value="1"/>
</dbReference>
<organism evidence="3 4">
    <name type="scientific">candidate division MSBL1 archaeon SCGC-AAA382A20</name>
    <dbReference type="NCBI Taxonomy" id="1698280"/>
    <lineage>
        <taxon>Archaea</taxon>
        <taxon>Methanobacteriati</taxon>
        <taxon>Methanobacteriota</taxon>
        <taxon>candidate division MSBL1</taxon>
    </lineage>
</organism>
<dbReference type="SMART" id="SM00487">
    <property type="entry name" value="DEXDc"/>
    <property type="match status" value="1"/>
</dbReference>
<comment type="caution">
    <text evidence="3">The sequence shown here is derived from an EMBL/GenBank/DDBJ whole genome shotgun (WGS) entry which is preliminary data.</text>
</comment>
<keyword evidence="1" id="KW-0378">Hydrolase</keyword>
<dbReference type="GO" id="GO:0120545">
    <property type="term" value="F:nucleic acid conformation isomerase activity"/>
    <property type="evidence" value="ECO:0007669"/>
    <property type="project" value="UniProtKB-ARBA"/>
</dbReference>